<proteinExistence type="predicted"/>
<name>A0A4Y3KH49_CELUD</name>
<gene>
    <name evidence="2" type="ORF">CUD01_27140</name>
</gene>
<protein>
    <recommendedName>
        <fullName evidence="4">Prepilin-type N-terminal cleavage/methylation domain-containing protein</fullName>
    </recommendedName>
</protein>
<dbReference type="Proteomes" id="UP000315842">
    <property type="component" value="Unassembled WGS sequence"/>
</dbReference>
<keyword evidence="1" id="KW-0812">Transmembrane</keyword>
<evidence type="ECO:0000313" key="3">
    <source>
        <dbReference type="Proteomes" id="UP000315842"/>
    </source>
</evidence>
<dbReference type="AlphaFoldDB" id="A0A4Y3KH49"/>
<comment type="caution">
    <text evidence="2">The sequence shown here is derived from an EMBL/GenBank/DDBJ whole genome shotgun (WGS) entry which is preliminary data.</text>
</comment>
<evidence type="ECO:0000256" key="1">
    <source>
        <dbReference type="SAM" id="Phobius"/>
    </source>
</evidence>
<keyword evidence="3" id="KW-1185">Reference proteome</keyword>
<accession>A0A4Y3KH49</accession>
<feature type="transmembrane region" description="Helical" evidence="1">
    <location>
        <begin position="21"/>
        <end position="43"/>
    </location>
</feature>
<dbReference type="RefSeq" id="WP_141321879.1">
    <property type="nucleotide sequence ID" value="NZ_BJLP01000053.1"/>
</dbReference>
<sequence length="225" mass="23720">MVPRPQVRDASTRADDAGFTMVELIVASMISIIMLTIIGSLFLKTIQTQSAVTDTTQTSNDAKVVFDDLQAAVRLAVETDVRSSSAMGVEPLDGRGDVLILKTRSTQGAVLDVATWRCVAWFLDASDQLHKRTVPAQSSGVPATAVDPAAWPVVARGVKALGTGTPFTALEPAVDAEAWYPGSIVASLTFRDGSSRVPVDLASTIVPRRQLQLDGEVPGGVSCAL</sequence>
<reference evidence="2 3" key="1">
    <citation type="submission" date="2019-06" db="EMBL/GenBank/DDBJ databases">
        <title>Whole genome shotgun sequence of Cellulomonas uda NBRC 3747.</title>
        <authorList>
            <person name="Hosoyama A."/>
            <person name="Uohara A."/>
            <person name="Ohji S."/>
            <person name="Ichikawa N."/>
        </authorList>
    </citation>
    <scope>NUCLEOTIDE SEQUENCE [LARGE SCALE GENOMIC DNA]</scope>
    <source>
        <strain evidence="2 3">NBRC 3747</strain>
    </source>
</reference>
<evidence type="ECO:0000313" key="2">
    <source>
        <dbReference type="EMBL" id="GEA82270.1"/>
    </source>
</evidence>
<organism evidence="2 3">
    <name type="scientific">Cellulomonas uda</name>
    <dbReference type="NCBI Taxonomy" id="1714"/>
    <lineage>
        <taxon>Bacteria</taxon>
        <taxon>Bacillati</taxon>
        <taxon>Actinomycetota</taxon>
        <taxon>Actinomycetes</taxon>
        <taxon>Micrococcales</taxon>
        <taxon>Cellulomonadaceae</taxon>
        <taxon>Cellulomonas</taxon>
    </lineage>
</organism>
<keyword evidence="1" id="KW-0472">Membrane</keyword>
<keyword evidence="1" id="KW-1133">Transmembrane helix</keyword>
<evidence type="ECO:0008006" key="4">
    <source>
        <dbReference type="Google" id="ProtNLM"/>
    </source>
</evidence>
<dbReference type="EMBL" id="BJLP01000053">
    <property type="protein sequence ID" value="GEA82270.1"/>
    <property type="molecule type" value="Genomic_DNA"/>
</dbReference>